<dbReference type="Proteomes" id="UP000823561">
    <property type="component" value="Chromosome 1"/>
</dbReference>
<organism evidence="2 3">
    <name type="scientific">Alosa alosa</name>
    <name type="common">allis shad</name>
    <dbReference type="NCBI Taxonomy" id="278164"/>
    <lineage>
        <taxon>Eukaryota</taxon>
        <taxon>Metazoa</taxon>
        <taxon>Chordata</taxon>
        <taxon>Craniata</taxon>
        <taxon>Vertebrata</taxon>
        <taxon>Euteleostomi</taxon>
        <taxon>Actinopterygii</taxon>
        <taxon>Neopterygii</taxon>
        <taxon>Teleostei</taxon>
        <taxon>Clupei</taxon>
        <taxon>Clupeiformes</taxon>
        <taxon>Clupeoidei</taxon>
        <taxon>Clupeidae</taxon>
        <taxon>Alosa</taxon>
    </lineage>
</organism>
<feature type="signal peptide" evidence="1">
    <location>
        <begin position="1"/>
        <end position="24"/>
    </location>
</feature>
<evidence type="ECO:0000313" key="2">
    <source>
        <dbReference type="EMBL" id="KAG5285969.1"/>
    </source>
</evidence>
<dbReference type="AlphaFoldDB" id="A0AAV6HHP4"/>
<feature type="chain" id="PRO_5043439758" evidence="1">
    <location>
        <begin position="25"/>
        <end position="218"/>
    </location>
</feature>
<proteinExistence type="predicted"/>
<accession>A0AAV6HHP4</accession>
<gene>
    <name evidence="2" type="ORF">AALO_G00009550</name>
</gene>
<sequence>MRLKPNRGVLFLCLVFLYIGQTCGISLEIVERDETHRDKKSEDVHAGTITFGGGDISLFRNLEYERRYVGENTIGGSGNIQADDPRPGLVGEQITDDFRSSKAAWDRMRPKLLCTNDLMKFSAQGPGYSSLQLDRSGQPLPLSQLPQDCGYSVYRSLVGIVFIAPLDGCDVIQQGNSHLLQMLWHGNPMRTKIQNDMLVSGVKPWMRIPFFFLSIYGS</sequence>
<protein>
    <submittedName>
        <fullName evidence="2">Uncharacterized protein</fullName>
    </submittedName>
</protein>
<reference evidence="2 3" key="1">
    <citation type="submission" date="2020-10" db="EMBL/GenBank/DDBJ databases">
        <title>Chromosome-scale genome assembly of the Allis shad, Alosa alosa.</title>
        <authorList>
            <person name="Margot Z."/>
            <person name="Christophe K."/>
            <person name="Cabau C."/>
            <person name="Louis A."/>
            <person name="Berthelot C."/>
            <person name="Parey E."/>
            <person name="Roest Crollius H."/>
            <person name="Montfort J."/>
            <person name="Robinson-Rechavi M."/>
            <person name="Bucao C."/>
            <person name="Bouchez O."/>
            <person name="Gislard M."/>
            <person name="Lluch J."/>
            <person name="Milhes M."/>
            <person name="Lampietro C."/>
            <person name="Lopez Roques C."/>
            <person name="Donnadieu C."/>
            <person name="Braasch I."/>
            <person name="Desvignes T."/>
            <person name="Postlethwait J."/>
            <person name="Bobe J."/>
            <person name="Guiguen Y."/>
        </authorList>
    </citation>
    <scope>NUCLEOTIDE SEQUENCE [LARGE SCALE GENOMIC DNA]</scope>
    <source>
        <strain evidence="2">M-15738</strain>
        <tissue evidence="2">Blood</tissue>
    </source>
</reference>
<evidence type="ECO:0000313" key="3">
    <source>
        <dbReference type="Proteomes" id="UP000823561"/>
    </source>
</evidence>
<keyword evidence="3" id="KW-1185">Reference proteome</keyword>
<evidence type="ECO:0000256" key="1">
    <source>
        <dbReference type="SAM" id="SignalP"/>
    </source>
</evidence>
<keyword evidence="1" id="KW-0732">Signal</keyword>
<dbReference type="EMBL" id="JADWDJ010000001">
    <property type="protein sequence ID" value="KAG5285969.1"/>
    <property type="molecule type" value="Genomic_DNA"/>
</dbReference>
<comment type="caution">
    <text evidence="2">The sequence shown here is derived from an EMBL/GenBank/DDBJ whole genome shotgun (WGS) entry which is preliminary data.</text>
</comment>
<name>A0AAV6HHP4_9TELE</name>